<evidence type="ECO:0000256" key="3">
    <source>
        <dbReference type="ARBA" id="ARBA00022592"/>
    </source>
</evidence>
<dbReference type="InterPro" id="IPR024370">
    <property type="entry name" value="PBP_domain"/>
</dbReference>
<feature type="domain" description="PBP" evidence="6">
    <location>
        <begin position="36"/>
        <end position="318"/>
    </location>
</feature>
<dbReference type="Pfam" id="PF12849">
    <property type="entry name" value="PBP_like_2"/>
    <property type="match status" value="1"/>
</dbReference>
<evidence type="ECO:0000256" key="2">
    <source>
        <dbReference type="ARBA" id="ARBA00022448"/>
    </source>
</evidence>
<dbReference type="PANTHER" id="PTHR42996">
    <property type="entry name" value="PHOSPHATE-BINDING PROTEIN PSTS"/>
    <property type="match status" value="1"/>
</dbReference>
<dbReference type="GO" id="GO:0043190">
    <property type="term" value="C:ATP-binding cassette (ABC) transporter complex"/>
    <property type="evidence" value="ECO:0007669"/>
    <property type="project" value="InterPro"/>
</dbReference>
<protein>
    <recommendedName>
        <fullName evidence="4">Phosphate-binding protein</fullName>
    </recommendedName>
</protein>
<dbReference type="InterPro" id="IPR005673">
    <property type="entry name" value="ABC_phos-bd_PstS"/>
</dbReference>
<sequence>MTTKARVKILPLMAVGALALGVAACGSGGGSGEGLTGELTAAGASFPDAFYQDVIGKYLDNEAPDANIEYDPTGSGTGKEKFSEDLVDFAGTDSLVSDEDGIEADSFYYVPTVAAPITIPYNLKDVKELKLSPDTLADIFQAKITKWNDPAIAKDNPDAKLPSTEITVAHRSDGSGTTSNFTTYLDDASDKWKLGAGDTVEWPKNSKAGEKNTGVADIVKKTEGAIGYVDLADATELKLTPAQIKNKDGEFVEPTLEAATAALEGAEVNEDLSYNPLNATGAEAYPITAPTFLLVKAEYDDAEKGKLVKGFVEYVLTDGQKAAEDNNFAPLPKELADKALKQLDKVKTKK</sequence>
<dbReference type="CDD" id="cd13565">
    <property type="entry name" value="PBP2_PstS"/>
    <property type="match status" value="1"/>
</dbReference>
<dbReference type="KEGG" id="sna:Snas_2217"/>
<dbReference type="SUPFAM" id="SSF53850">
    <property type="entry name" value="Periplasmic binding protein-like II"/>
    <property type="match status" value="1"/>
</dbReference>
<dbReference type="Proteomes" id="UP000000844">
    <property type="component" value="Chromosome"/>
</dbReference>
<dbReference type="RefSeq" id="WP_013017479.1">
    <property type="nucleotide sequence ID" value="NC_013947.1"/>
</dbReference>
<feature type="signal peptide" evidence="5">
    <location>
        <begin position="1"/>
        <end position="19"/>
    </location>
</feature>
<name>D3Q241_STANL</name>
<dbReference type="Gene3D" id="3.40.190.10">
    <property type="entry name" value="Periplasmic binding protein-like II"/>
    <property type="match status" value="2"/>
</dbReference>
<comment type="similarity">
    <text evidence="1 4">Belongs to the PstS family.</text>
</comment>
<organism evidence="7 8">
    <name type="scientific">Stackebrandtia nassauensis (strain DSM 44728 / CIP 108903 / NRRL B-16338 / NBRC 102104 / LLR-40K-21)</name>
    <dbReference type="NCBI Taxonomy" id="446470"/>
    <lineage>
        <taxon>Bacteria</taxon>
        <taxon>Bacillati</taxon>
        <taxon>Actinomycetota</taxon>
        <taxon>Actinomycetes</taxon>
        <taxon>Glycomycetales</taxon>
        <taxon>Glycomycetaceae</taxon>
        <taxon>Stackebrandtia</taxon>
    </lineage>
</organism>
<dbReference type="AlphaFoldDB" id="D3Q241"/>
<gene>
    <name evidence="7" type="ordered locus">Snas_2217</name>
</gene>
<evidence type="ECO:0000313" key="7">
    <source>
        <dbReference type="EMBL" id="ADD41908.1"/>
    </source>
</evidence>
<evidence type="ECO:0000256" key="1">
    <source>
        <dbReference type="ARBA" id="ARBA00008725"/>
    </source>
</evidence>
<dbReference type="HOGENOM" id="CLU_034528_1_1_11"/>
<keyword evidence="3 4" id="KW-0592">Phosphate transport</keyword>
<accession>D3Q241</accession>
<dbReference type="PANTHER" id="PTHR42996:SF1">
    <property type="entry name" value="PHOSPHATE-BINDING PROTEIN PSTS"/>
    <property type="match status" value="1"/>
</dbReference>
<evidence type="ECO:0000313" key="8">
    <source>
        <dbReference type="Proteomes" id="UP000000844"/>
    </source>
</evidence>
<evidence type="ECO:0000256" key="4">
    <source>
        <dbReference type="PIRNR" id="PIRNR002756"/>
    </source>
</evidence>
<feature type="chain" id="PRO_5003049463" description="Phosphate-binding protein" evidence="5">
    <location>
        <begin position="20"/>
        <end position="350"/>
    </location>
</feature>
<evidence type="ECO:0000256" key="5">
    <source>
        <dbReference type="SAM" id="SignalP"/>
    </source>
</evidence>
<dbReference type="NCBIfam" id="TIGR00975">
    <property type="entry name" value="3a0107s03"/>
    <property type="match status" value="1"/>
</dbReference>
<keyword evidence="8" id="KW-1185">Reference proteome</keyword>
<dbReference type="PIRSF" id="PIRSF002756">
    <property type="entry name" value="PstS"/>
    <property type="match status" value="1"/>
</dbReference>
<keyword evidence="2 4" id="KW-0813">Transport</keyword>
<dbReference type="InterPro" id="IPR050962">
    <property type="entry name" value="Phosphate-bind_PstS"/>
</dbReference>
<reference evidence="7 8" key="1">
    <citation type="journal article" date="2009" name="Stand. Genomic Sci.">
        <title>Complete genome sequence of Stackebrandtia nassauensis type strain (LLR-40K-21).</title>
        <authorList>
            <person name="Munk C."/>
            <person name="Lapidus A."/>
            <person name="Copeland A."/>
            <person name="Jando M."/>
            <person name="Mayilraj S."/>
            <person name="Glavina Del Rio T."/>
            <person name="Nolan M."/>
            <person name="Chen F."/>
            <person name="Lucas S."/>
            <person name="Tice H."/>
            <person name="Cheng J.F."/>
            <person name="Han C."/>
            <person name="Detter J.C."/>
            <person name="Bruce D."/>
            <person name="Goodwin L."/>
            <person name="Chain P."/>
            <person name="Pitluck S."/>
            <person name="Goker M."/>
            <person name="Ovchinikova G."/>
            <person name="Pati A."/>
            <person name="Ivanova N."/>
            <person name="Mavromatis K."/>
            <person name="Chen A."/>
            <person name="Palaniappan K."/>
            <person name="Land M."/>
            <person name="Hauser L."/>
            <person name="Chang Y.J."/>
            <person name="Jeffries C.D."/>
            <person name="Bristow J."/>
            <person name="Eisen J.A."/>
            <person name="Markowitz V."/>
            <person name="Hugenholtz P."/>
            <person name="Kyrpides N.C."/>
            <person name="Klenk H.P."/>
        </authorList>
    </citation>
    <scope>NUCLEOTIDE SEQUENCE [LARGE SCALE GENOMIC DNA]</scope>
    <source>
        <strain evidence="8">DSM 44728 / CIP 108903 / NRRL B-16338 / NBRC 102104 / LLR-40K-21</strain>
    </source>
</reference>
<dbReference type="GO" id="GO:0042301">
    <property type="term" value="F:phosphate ion binding"/>
    <property type="evidence" value="ECO:0007669"/>
    <property type="project" value="InterPro"/>
</dbReference>
<dbReference type="GO" id="GO:0035435">
    <property type="term" value="P:phosphate ion transmembrane transport"/>
    <property type="evidence" value="ECO:0007669"/>
    <property type="project" value="InterPro"/>
</dbReference>
<dbReference type="EMBL" id="CP001778">
    <property type="protein sequence ID" value="ADD41908.1"/>
    <property type="molecule type" value="Genomic_DNA"/>
</dbReference>
<dbReference type="PROSITE" id="PS51257">
    <property type="entry name" value="PROKAR_LIPOPROTEIN"/>
    <property type="match status" value="1"/>
</dbReference>
<dbReference type="eggNOG" id="COG0226">
    <property type="taxonomic scope" value="Bacteria"/>
</dbReference>
<dbReference type="STRING" id="446470.Snas_2217"/>
<keyword evidence="5" id="KW-0732">Signal</keyword>
<proteinExistence type="inferred from homology"/>
<evidence type="ECO:0000259" key="6">
    <source>
        <dbReference type="Pfam" id="PF12849"/>
    </source>
</evidence>